<keyword evidence="1" id="KW-0812">Transmembrane</keyword>
<dbReference type="EMBL" id="AMZH03012311">
    <property type="protein sequence ID" value="RRT51278.1"/>
    <property type="molecule type" value="Genomic_DNA"/>
</dbReference>
<keyword evidence="1" id="KW-0472">Membrane</keyword>
<organism evidence="3 4">
    <name type="scientific">Ensete ventricosum</name>
    <name type="common">Abyssinian banana</name>
    <name type="synonym">Musa ensete</name>
    <dbReference type="NCBI Taxonomy" id="4639"/>
    <lineage>
        <taxon>Eukaryota</taxon>
        <taxon>Viridiplantae</taxon>
        <taxon>Streptophyta</taxon>
        <taxon>Embryophyta</taxon>
        <taxon>Tracheophyta</taxon>
        <taxon>Spermatophyta</taxon>
        <taxon>Magnoliopsida</taxon>
        <taxon>Liliopsida</taxon>
        <taxon>Zingiberales</taxon>
        <taxon>Musaceae</taxon>
        <taxon>Ensete</taxon>
    </lineage>
</organism>
<proteinExistence type="predicted"/>
<gene>
    <name evidence="3" type="ORF">B296_00045165</name>
</gene>
<reference evidence="3 4" key="1">
    <citation type="journal article" date="2014" name="Agronomy (Basel)">
        <title>A Draft Genome Sequence for Ensete ventricosum, the Drought-Tolerant Tree Against Hunger.</title>
        <authorList>
            <person name="Harrison J."/>
            <person name="Moore K.A."/>
            <person name="Paszkiewicz K."/>
            <person name="Jones T."/>
            <person name="Grant M."/>
            <person name="Ambacheew D."/>
            <person name="Muzemil S."/>
            <person name="Studholme D.J."/>
        </authorList>
    </citation>
    <scope>NUCLEOTIDE SEQUENCE [LARGE SCALE GENOMIC DNA]</scope>
</reference>
<evidence type="ECO:0000313" key="4">
    <source>
        <dbReference type="Proteomes" id="UP000287651"/>
    </source>
</evidence>
<protein>
    <recommendedName>
        <fullName evidence="2">DUF7953 domain-containing protein</fullName>
    </recommendedName>
</protein>
<evidence type="ECO:0000313" key="3">
    <source>
        <dbReference type="EMBL" id="RRT51278.1"/>
    </source>
</evidence>
<evidence type="ECO:0000259" key="2">
    <source>
        <dbReference type="Pfam" id="PF25829"/>
    </source>
</evidence>
<comment type="caution">
    <text evidence="3">The sequence shown here is derived from an EMBL/GenBank/DDBJ whole genome shotgun (WGS) entry which is preliminary data.</text>
</comment>
<dbReference type="Proteomes" id="UP000287651">
    <property type="component" value="Unassembled WGS sequence"/>
</dbReference>
<name>A0A426YHR6_ENSVE</name>
<sequence>MQIYNTHVFLGPHPTIYFYCKGENKTILPDVKEKHFSYIFDGEESWQPLTELPGKKCKRCGLYEFDTIKSDDVFDEWDLCLDDFINGISIHYKAKEFNATLLCEDCQVATGKKFPLFIDGSANKKMDLFLVVVISVLVSIMATIVTVCAYKYWQKRKREKDQAHFLKLFQEGDDIEDELRLSM</sequence>
<dbReference type="PANTHER" id="PTHR33780:SF3">
    <property type="entry name" value="EXPRESSED PROTEIN"/>
    <property type="match status" value="1"/>
</dbReference>
<keyword evidence="1" id="KW-1133">Transmembrane helix</keyword>
<evidence type="ECO:0000256" key="1">
    <source>
        <dbReference type="SAM" id="Phobius"/>
    </source>
</evidence>
<dbReference type="Pfam" id="PF25829">
    <property type="entry name" value="DUF7953"/>
    <property type="match status" value="1"/>
</dbReference>
<dbReference type="AlphaFoldDB" id="A0A426YHR6"/>
<accession>A0A426YHR6</accession>
<feature type="domain" description="DUF7953" evidence="2">
    <location>
        <begin position="1"/>
        <end position="104"/>
    </location>
</feature>
<dbReference type="PANTHER" id="PTHR33780">
    <property type="entry name" value="EXPRESSED PROTEIN"/>
    <property type="match status" value="1"/>
</dbReference>
<feature type="transmembrane region" description="Helical" evidence="1">
    <location>
        <begin position="128"/>
        <end position="150"/>
    </location>
</feature>
<dbReference type="InterPro" id="IPR057713">
    <property type="entry name" value="DUF7953"/>
</dbReference>